<sequence>MPRGSIRQKPDYYKQSCSVKGIPLHVLRSRHVIEKASLSPNRHGSVRSWYRFTPTIRSDGSRKRVKKKRKRKKEEKETLNGDNHKSTFSSVKGAKKFFSPSHLHRLTAITNVNQSSRKLKRDSVEKQSKEKIRLRKIKNFGTHQKSDSIHGEMPRDNSIMLTASLIDNRYRNRIEKERKKSYNITQKRKPNHWANLRASLEKEGLQSIGLRPPRDSG</sequence>
<evidence type="ECO:0000313" key="2">
    <source>
        <dbReference type="EMBL" id="KAE8387528.1"/>
    </source>
</evidence>
<reference evidence="2" key="1">
    <citation type="submission" date="2019-04" db="EMBL/GenBank/DDBJ databases">
        <title>Friends and foes A comparative genomics studyof 23 Aspergillus species from section Flavi.</title>
        <authorList>
            <consortium name="DOE Joint Genome Institute"/>
            <person name="Kjaerbolling I."/>
            <person name="Vesth T."/>
            <person name="Frisvad J.C."/>
            <person name="Nybo J.L."/>
            <person name="Theobald S."/>
            <person name="Kildgaard S."/>
            <person name="Isbrandt T."/>
            <person name="Kuo A."/>
            <person name="Sato A."/>
            <person name="Lyhne E.K."/>
            <person name="Kogle M.E."/>
            <person name="Wiebenga A."/>
            <person name="Kun R.S."/>
            <person name="Lubbers R.J."/>
            <person name="Makela M.R."/>
            <person name="Barry K."/>
            <person name="Chovatia M."/>
            <person name="Clum A."/>
            <person name="Daum C."/>
            <person name="Haridas S."/>
            <person name="He G."/>
            <person name="LaButti K."/>
            <person name="Lipzen A."/>
            <person name="Mondo S."/>
            <person name="Riley R."/>
            <person name="Salamov A."/>
            <person name="Simmons B.A."/>
            <person name="Magnuson J.K."/>
            <person name="Henrissat B."/>
            <person name="Mortensen U.H."/>
            <person name="Larsen T.O."/>
            <person name="Devries R.P."/>
            <person name="Grigoriev I.V."/>
            <person name="Machida M."/>
            <person name="Baker S.E."/>
            <person name="Andersen M.R."/>
        </authorList>
    </citation>
    <scope>NUCLEOTIDE SEQUENCE [LARGE SCALE GENOMIC DNA]</scope>
    <source>
        <strain evidence="2">IBT 14317</strain>
    </source>
</reference>
<dbReference type="EMBL" id="ML735291">
    <property type="protein sequence ID" value="KAE8387528.1"/>
    <property type="molecule type" value="Genomic_DNA"/>
</dbReference>
<dbReference type="AlphaFoldDB" id="A0A5N7C0Y2"/>
<evidence type="ECO:0000256" key="1">
    <source>
        <dbReference type="SAM" id="MobiDB-lite"/>
    </source>
</evidence>
<organism evidence="2">
    <name type="scientific">Petromyces alliaceus</name>
    <name type="common">Aspergillus alliaceus</name>
    <dbReference type="NCBI Taxonomy" id="209559"/>
    <lineage>
        <taxon>Eukaryota</taxon>
        <taxon>Fungi</taxon>
        <taxon>Dikarya</taxon>
        <taxon>Ascomycota</taxon>
        <taxon>Pezizomycotina</taxon>
        <taxon>Eurotiomycetes</taxon>
        <taxon>Eurotiomycetidae</taxon>
        <taxon>Eurotiales</taxon>
        <taxon>Aspergillaceae</taxon>
        <taxon>Aspergillus</taxon>
        <taxon>Aspergillus subgen. Circumdati</taxon>
    </lineage>
</organism>
<protein>
    <submittedName>
        <fullName evidence="2">Uncharacterized protein</fullName>
    </submittedName>
</protein>
<feature type="region of interest" description="Disordered" evidence="1">
    <location>
        <begin position="58"/>
        <end position="88"/>
    </location>
</feature>
<gene>
    <name evidence="2" type="ORF">BDV23DRAFT_160823</name>
</gene>
<dbReference type="Proteomes" id="UP000326877">
    <property type="component" value="Unassembled WGS sequence"/>
</dbReference>
<name>A0A5N7C0Y2_PETAA</name>
<proteinExistence type="predicted"/>
<feature type="compositionally biased region" description="Basic and acidic residues" evidence="1">
    <location>
        <begin position="74"/>
        <end position="85"/>
    </location>
</feature>
<accession>A0A5N7C0Y2</accession>
<feature type="compositionally biased region" description="Basic residues" evidence="1">
    <location>
        <begin position="63"/>
        <end position="73"/>
    </location>
</feature>